<dbReference type="SUPFAM" id="SSF53335">
    <property type="entry name" value="S-adenosyl-L-methionine-dependent methyltransferases"/>
    <property type="match status" value="1"/>
</dbReference>
<evidence type="ECO:0000313" key="2">
    <source>
        <dbReference type="EMBL" id="QZD87507.1"/>
    </source>
</evidence>
<dbReference type="RefSeq" id="WP_221423045.1">
    <property type="nucleotide sequence ID" value="NZ_CP081297.1"/>
</dbReference>
<dbReference type="PANTHER" id="PTHR24422">
    <property type="entry name" value="CHEMOTAXIS PROTEIN METHYLTRANSFERASE"/>
    <property type="match status" value="1"/>
</dbReference>
<dbReference type="InterPro" id="IPR000780">
    <property type="entry name" value="CheR_MeTrfase"/>
</dbReference>
<dbReference type="Pfam" id="PF01739">
    <property type="entry name" value="CheR"/>
    <property type="match status" value="1"/>
</dbReference>
<dbReference type="InterPro" id="IPR050903">
    <property type="entry name" value="Bact_Chemotaxis_MeTrfase"/>
</dbReference>
<feature type="domain" description="CheR-type methyltransferase" evidence="1">
    <location>
        <begin position="1"/>
        <end position="273"/>
    </location>
</feature>
<dbReference type="Gene3D" id="3.40.50.150">
    <property type="entry name" value="Vaccinia Virus protein VP39"/>
    <property type="match status" value="1"/>
</dbReference>
<gene>
    <name evidence="2" type="ORF">K3166_02005</name>
</gene>
<dbReference type="InterPro" id="IPR022642">
    <property type="entry name" value="CheR_C"/>
</dbReference>
<dbReference type="Proteomes" id="UP000824280">
    <property type="component" value="Chromosome"/>
</dbReference>
<name>A0ABX8ZEU7_9SPHN</name>
<dbReference type="EMBL" id="CP081297">
    <property type="protein sequence ID" value="QZD87507.1"/>
    <property type="molecule type" value="Genomic_DNA"/>
</dbReference>
<dbReference type="PANTHER" id="PTHR24422:SF21">
    <property type="entry name" value="CHEMOTAXIS PROTEIN METHYLTRANSFERASE 1"/>
    <property type="match status" value="1"/>
</dbReference>
<organism evidence="2 3">
    <name type="scientific">Qipengyuania psychrotolerans</name>
    <dbReference type="NCBI Taxonomy" id="2867238"/>
    <lineage>
        <taxon>Bacteria</taxon>
        <taxon>Pseudomonadati</taxon>
        <taxon>Pseudomonadota</taxon>
        <taxon>Alphaproteobacteria</taxon>
        <taxon>Sphingomonadales</taxon>
        <taxon>Erythrobacteraceae</taxon>
        <taxon>Qipengyuania</taxon>
    </lineage>
</organism>
<proteinExistence type="predicted"/>
<protein>
    <submittedName>
        <fullName evidence="2">Protein-glutamate O-methyltransferase CheR</fullName>
    </submittedName>
</protein>
<accession>A0ABX8ZEU7</accession>
<reference evidence="2 3" key="1">
    <citation type="submission" date="2021-08" db="EMBL/GenBank/DDBJ databases">
        <title>Comparative Genomics Analysis of the Genus Qipengyuania Reveals Extensive Genetic Diversity and Metabolic Versatility, Including the Description of Fifteen Novel Species.</title>
        <authorList>
            <person name="Liu Y."/>
        </authorList>
    </citation>
    <scope>NUCLEOTIDE SEQUENCE [LARGE SCALE GENOMIC DNA]</scope>
    <source>
        <strain evidence="2 3">1XM2-8</strain>
    </source>
</reference>
<evidence type="ECO:0000313" key="3">
    <source>
        <dbReference type="Proteomes" id="UP000824280"/>
    </source>
</evidence>
<keyword evidence="3" id="KW-1185">Reference proteome</keyword>
<dbReference type="SMART" id="SM00138">
    <property type="entry name" value="MeTrc"/>
    <property type="match status" value="1"/>
</dbReference>
<evidence type="ECO:0000259" key="1">
    <source>
        <dbReference type="PROSITE" id="PS50123"/>
    </source>
</evidence>
<dbReference type="InterPro" id="IPR029063">
    <property type="entry name" value="SAM-dependent_MTases_sf"/>
</dbReference>
<sequence>MAIDDASHRIIADLLTSRTGQQLTESRRWRISTALAGLFREIGIENVDQLACMLERPGEHRLATRVVEALLNNETYFFRDHAYFDTLANVLLPELARKRADSRKLTIWSAGCSTGQEVLSLAMIFAEQPGRWQDWTIDIVGTDISGKAIEQAKSGTYSQFEIQRGISVAQMLNFFDETKGGWQVCDKVRAMTRFGQQNLLDYPPSPSNFDLVLCRNVLLYFAPDVRQAAFERLASAVNDDGYLMLGSGETVVGQTDRFVSSELGAGLYKANTDSVPARKFYSRPTPAALRAG</sequence>
<dbReference type="PRINTS" id="PR00996">
    <property type="entry name" value="CHERMTFRASE"/>
</dbReference>
<dbReference type="PROSITE" id="PS50123">
    <property type="entry name" value="CHER"/>
    <property type="match status" value="1"/>
</dbReference>
<dbReference type="SUPFAM" id="SSF47757">
    <property type="entry name" value="Chemotaxis receptor methyltransferase CheR, N-terminal domain"/>
    <property type="match status" value="1"/>
</dbReference>